<keyword evidence="2" id="KW-0732">Signal</keyword>
<gene>
    <name evidence="3" type="ORF">AVDCRST_MAG27-3893</name>
</gene>
<evidence type="ECO:0000256" key="1">
    <source>
        <dbReference type="SAM" id="MobiDB-lite"/>
    </source>
</evidence>
<feature type="compositionally biased region" description="Pro residues" evidence="1">
    <location>
        <begin position="63"/>
        <end position="72"/>
    </location>
</feature>
<dbReference type="InterPro" id="IPR001940">
    <property type="entry name" value="Peptidase_S1C"/>
</dbReference>
<organism evidence="3">
    <name type="scientific">uncultured Craurococcus sp</name>
    <dbReference type="NCBI Taxonomy" id="1135998"/>
    <lineage>
        <taxon>Bacteria</taxon>
        <taxon>Pseudomonadati</taxon>
        <taxon>Pseudomonadota</taxon>
        <taxon>Alphaproteobacteria</taxon>
        <taxon>Acetobacterales</taxon>
        <taxon>Acetobacteraceae</taxon>
        <taxon>Craurococcus</taxon>
        <taxon>environmental samples</taxon>
    </lineage>
</organism>
<dbReference type="SUPFAM" id="SSF50494">
    <property type="entry name" value="Trypsin-like serine proteases"/>
    <property type="match status" value="1"/>
</dbReference>
<dbReference type="PANTHER" id="PTHR22939:SF129">
    <property type="entry name" value="SERINE PROTEASE HTRA2, MITOCHONDRIAL"/>
    <property type="match status" value="1"/>
</dbReference>
<evidence type="ECO:0000313" key="3">
    <source>
        <dbReference type="EMBL" id="CAA9279265.1"/>
    </source>
</evidence>
<feature type="chain" id="PRO_5027005449" evidence="2">
    <location>
        <begin position="23"/>
        <end position="294"/>
    </location>
</feature>
<dbReference type="AlphaFoldDB" id="A0A6J4JHH5"/>
<dbReference type="Pfam" id="PF13365">
    <property type="entry name" value="Trypsin_2"/>
    <property type="match status" value="1"/>
</dbReference>
<feature type="compositionally biased region" description="Pro residues" evidence="1">
    <location>
        <begin position="25"/>
        <end position="42"/>
    </location>
</feature>
<dbReference type="InterPro" id="IPR009003">
    <property type="entry name" value="Peptidase_S1_PA"/>
</dbReference>
<name>A0A6J4JHH5_9PROT</name>
<dbReference type="EMBL" id="CADCTD010000165">
    <property type="protein sequence ID" value="CAA9279265.1"/>
    <property type="molecule type" value="Genomic_DNA"/>
</dbReference>
<dbReference type="Gene3D" id="2.40.10.10">
    <property type="entry name" value="Trypsin-like serine proteases"/>
    <property type="match status" value="2"/>
</dbReference>
<feature type="region of interest" description="Disordered" evidence="1">
    <location>
        <begin position="20"/>
        <end position="84"/>
    </location>
</feature>
<sequence length="294" mass="29762">MRKLVLPVAICLIAAGPGPAWSQGKPPPLGVEPAPAPAPGGKPPLGAAPAVPQGPAVAAVPGGKPPPLPPGSNPFGAAPGGRRAVSSGTGFVVAPSRILTNHHVARECGEMRVRTSSGAELTARVGATDEQRDLALLTVQGGDPGPVLSFRSGPEIRRGEGVVTYGFPLAGLLSSGPTLTTGEVSALAGLRDNQSQFQISAPVQPGNSGGPLFDLGGHVMGVVVSKLNAQRIAQSTGDIPQNVNFAVKGNEAVEFLRRNGIQPRLAPTTGSALRSAAEVGEVAHPSTVFLRCMR</sequence>
<dbReference type="GO" id="GO:0004252">
    <property type="term" value="F:serine-type endopeptidase activity"/>
    <property type="evidence" value="ECO:0007669"/>
    <property type="project" value="InterPro"/>
</dbReference>
<accession>A0A6J4JHH5</accession>
<dbReference type="GO" id="GO:0006508">
    <property type="term" value="P:proteolysis"/>
    <property type="evidence" value="ECO:0007669"/>
    <property type="project" value="InterPro"/>
</dbReference>
<dbReference type="PRINTS" id="PR00834">
    <property type="entry name" value="PROTEASES2C"/>
</dbReference>
<evidence type="ECO:0000256" key="2">
    <source>
        <dbReference type="SAM" id="SignalP"/>
    </source>
</evidence>
<dbReference type="InterPro" id="IPR043504">
    <property type="entry name" value="Peptidase_S1_PA_chymotrypsin"/>
</dbReference>
<proteinExistence type="predicted"/>
<dbReference type="PANTHER" id="PTHR22939">
    <property type="entry name" value="SERINE PROTEASE FAMILY S1C HTRA-RELATED"/>
    <property type="match status" value="1"/>
</dbReference>
<feature type="signal peptide" evidence="2">
    <location>
        <begin position="1"/>
        <end position="22"/>
    </location>
</feature>
<reference evidence="3" key="1">
    <citation type="submission" date="2020-02" db="EMBL/GenBank/DDBJ databases">
        <authorList>
            <person name="Meier V. D."/>
        </authorList>
    </citation>
    <scope>NUCLEOTIDE SEQUENCE</scope>
    <source>
        <strain evidence="3">AVDCRST_MAG27</strain>
    </source>
</reference>
<protein>
    <submittedName>
        <fullName evidence="3">Bll0849 protein</fullName>
    </submittedName>
</protein>
<feature type="compositionally biased region" description="Low complexity" evidence="1">
    <location>
        <begin position="44"/>
        <end position="62"/>
    </location>
</feature>